<dbReference type="InterPro" id="IPR045857">
    <property type="entry name" value="O16G_dom_2"/>
</dbReference>
<evidence type="ECO:0000313" key="6">
    <source>
        <dbReference type="Proteomes" id="UP001217500"/>
    </source>
</evidence>
<evidence type="ECO:0000313" key="5">
    <source>
        <dbReference type="EMBL" id="WCL54279.1"/>
    </source>
</evidence>
<dbReference type="KEGG" id="gso:PH603_00710"/>
<dbReference type="SUPFAM" id="SSF51445">
    <property type="entry name" value="(Trans)glycosidases"/>
    <property type="match status" value="1"/>
</dbReference>
<name>A0AAE9XW53_9PROT</name>
<dbReference type="SUPFAM" id="SSF51011">
    <property type="entry name" value="Glycosyl hydrolase domain"/>
    <property type="match status" value="1"/>
</dbReference>
<dbReference type="Gene3D" id="2.60.40.1180">
    <property type="entry name" value="Golgi alpha-mannosidase II"/>
    <property type="match status" value="1"/>
</dbReference>
<proteinExistence type="inferred from homology"/>
<dbReference type="Pfam" id="PF00128">
    <property type="entry name" value="Alpha-amylase"/>
    <property type="match status" value="1"/>
</dbReference>
<reference evidence="5" key="1">
    <citation type="submission" date="2023-01" db="EMBL/GenBank/DDBJ databases">
        <title>The genome sequence of Kordiimonadaceae bacterium 6D33.</title>
        <authorList>
            <person name="Liu Y."/>
        </authorList>
    </citation>
    <scope>NUCLEOTIDE SEQUENCE</scope>
    <source>
        <strain evidence="5">6D33</strain>
    </source>
</reference>
<dbReference type="SMART" id="SM00642">
    <property type="entry name" value="Aamy"/>
    <property type="match status" value="1"/>
</dbReference>
<dbReference type="InterPro" id="IPR006047">
    <property type="entry name" value="GH13_cat_dom"/>
</dbReference>
<dbReference type="InterPro" id="IPR017853">
    <property type="entry name" value="GH"/>
</dbReference>
<dbReference type="Proteomes" id="UP001217500">
    <property type="component" value="Chromosome"/>
</dbReference>
<organism evidence="5 6">
    <name type="scientific">Gimibacter soli</name>
    <dbReference type="NCBI Taxonomy" id="3024400"/>
    <lineage>
        <taxon>Bacteria</taxon>
        <taxon>Pseudomonadati</taxon>
        <taxon>Pseudomonadota</taxon>
        <taxon>Alphaproteobacteria</taxon>
        <taxon>Kordiimonadales</taxon>
        <taxon>Temperatibacteraceae</taxon>
        <taxon>Gimibacter</taxon>
    </lineage>
</organism>
<dbReference type="CDD" id="cd11330">
    <property type="entry name" value="AmyAc_OligoGlu"/>
    <property type="match status" value="1"/>
</dbReference>
<keyword evidence="3" id="KW-0326">Glycosidase</keyword>
<keyword evidence="2" id="KW-0378">Hydrolase</keyword>
<dbReference type="RefSeq" id="WP_289503998.1">
    <property type="nucleotide sequence ID" value="NZ_CP116805.1"/>
</dbReference>
<evidence type="ECO:0000256" key="1">
    <source>
        <dbReference type="ARBA" id="ARBA00008061"/>
    </source>
</evidence>
<evidence type="ECO:0000256" key="2">
    <source>
        <dbReference type="ARBA" id="ARBA00022801"/>
    </source>
</evidence>
<evidence type="ECO:0000259" key="4">
    <source>
        <dbReference type="SMART" id="SM00642"/>
    </source>
</evidence>
<keyword evidence="6" id="KW-1185">Reference proteome</keyword>
<dbReference type="PANTHER" id="PTHR10357:SF179">
    <property type="entry name" value="NEUTRAL AND BASIC AMINO ACID TRANSPORT PROTEIN RBAT"/>
    <property type="match status" value="1"/>
</dbReference>
<accession>A0AAE9XW53</accession>
<dbReference type="GO" id="GO:0009313">
    <property type="term" value="P:oligosaccharide catabolic process"/>
    <property type="evidence" value="ECO:0007669"/>
    <property type="project" value="TreeGrafter"/>
</dbReference>
<dbReference type="GO" id="GO:0004556">
    <property type="term" value="F:alpha-amylase activity"/>
    <property type="evidence" value="ECO:0007669"/>
    <property type="project" value="TreeGrafter"/>
</dbReference>
<dbReference type="InterPro" id="IPR013780">
    <property type="entry name" value="Glyco_hydro_b"/>
</dbReference>
<dbReference type="Gene3D" id="3.90.400.10">
    <property type="entry name" value="Oligo-1,6-glucosidase, Domain 2"/>
    <property type="match status" value="1"/>
</dbReference>
<evidence type="ECO:0000256" key="3">
    <source>
        <dbReference type="ARBA" id="ARBA00023295"/>
    </source>
</evidence>
<dbReference type="EMBL" id="CP116805">
    <property type="protein sequence ID" value="WCL54279.1"/>
    <property type="molecule type" value="Genomic_DNA"/>
</dbReference>
<protein>
    <submittedName>
        <fullName evidence="5">Alpha-glucosidase family protein</fullName>
    </submittedName>
</protein>
<comment type="similarity">
    <text evidence="1">Belongs to the glycosyl hydrolase 13 family.</text>
</comment>
<dbReference type="AlphaFoldDB" id="A0AAE9XW53"/>
<feature type="domain" description="Glycosyl hydrolase family 13 catalytic" evidence="4">
    <location>
        <begin position="27"/>
        <end position="412"/>
    </location>
</feature>
<dbReference type="FunFam" id="3.90.400.10:FF:000002">
    <property type="entry name" value="Sucrose isomerase"/>
    <property type="match status" value="1"/>
</dbReference>
<gene>
    <name evidence="5" type="ORF">PH603_00710</name>
</gene>
<dbReference type="Gene3D" id="3.20.20.80">
    <property type="entry name" value="Glycosidases"/>
    <property type="match status" value="2"/>
</dbReference>
<sequence length="540" mass="60194">MTAPAFNHPAAVAAPDIVWWKGAVIYQIYPRSFADSNGDGIGDLKGITAHLDHVAALGVDGVWISPFFKSPMKDFGYDVADYCDVDPIFGTLADFDALLARAHALGLKVIIDQVYSHTSAECEWFKESRSSRDNPKADWYVWANAKADGTPPTNWLSVFAGPAWTWDAGRRQYYLHNFLSSQPDLNLHNPDVQEAVLATARFWLDRGVDGFRLDATNFYMHDPELRDNPPYPGAAARESYTFNFQEQCYNQSHPDILPFIERYRALLDSYSGDRFTVAEIGGRRAIEEMSDYTKGNNRLSTAYSFIFLESPELSAGVIRKALSDWDAATDAWPSWTFSNHDRPRTLGRWGKEADPATFARTMNMLLLSLRGTIFLYQGEELGLPQADVPFNRLQDPEALANWPKTLGRDGTRTPMPWKADTQFGGWSCDPWLPLDPRHISLAADVQTSDPTSTLAFTKALLSLRRSHPALRVGGHRFLDTPEPILAFTREADGETLLCVFNLSNGDVRFEGETGTVLQTSGTCDPATGAMGPFSGWIVKL</sequence>
<dbReference type="PANTHER" id="PTHR10357">
    <property type="entry name" value="ALPHA-AMYLASE FAMILY MEMBER"/>
    <property type="match status" value="1"/>
</dbReference>